<reference evidence="1" key="1">
    <citation type="journal article" date="2014" name="Front. Microbiol.">
        <title>High frequency of phylogenetically diverse reductive dehalogenase-homologous genes in deep subseafloor sedimentary metagenomes.</title>
        <authorList>
            <person name="Kawai M."/>
            <person name="Futagami T."/>
            <person name="Toyoda A."/>
            <person name="Takaki Y."/>
            <person name="Nishi S."/>
            <person name="Hori S."/>
            <person name="Arai W."/>
            <person name="Tsubouchi T."/>
            <person name="Morono Y."/>
            <person name="Uchiyama I."/>
            <person name="Ito T."/>
            <person name="Fujiyama A."/>
            <person name="Inagaki F."/>
            <person name="Takami H."/>
        </authorList>
    </citation>
    <scope>NUCLEOTIDE SEQUENCE</scope>
    <source>
        <strain evidence="1">Expedition CK06-06</strain>
    </source>
</reference>
<dbReference type="EMBL" id="BARU01004270">
    <property type="protein sequence ID" value="GAH19295.1"/>
    <property type="molecule type" value="Genomic_DNA"/>
</dbReference>
<accession>X1EG24</accession>
<sequence>DCEILDYGGLDLGVTKCLVCRMDAQKALVEDTIDQVTAIQKVRKHTKAPITNTDLENIIDSLTYIRQGFYKAGA</sequence>
<gene>
    <name evidence="1" type="ORF">S03H2_08692</name>
</gene>
<protein>
    <submittedName>
        <fullName evidence="1">Uncharacterized protein</fullName>
    </submittedName>
</protein>
<comment type="caution">
    <text evidence="1">The sequence shown here is derived from an EMBL/GenBank/DDBJ whole genome shotgun (WGS) entry which is preliminary data.</text>
</comment>
<evidence type="ECO:0000313" key="1">
    <source>
        <dbReference type="EMBL" id="GAH19295.1"/>
    </source>
</evidence>
<feature type="non-terminal residue" evidence="1">
    <location>
        <position position="1"/>
    </location>
</feature>
<proteinExistence type="predicted"/>
<name>X1EG24_9ZZZZ</name>
<organism evidence="1">
    <name type="scientific">marine sediment metagenome</name>
    <dbReference type="NCBI Taxonomy" id="412755"/>
    <lineage>
        <taxon>unclassified sequences</taxon>
        <taxon>metagenomes</taxon>
        <taxon>ecological metagenomes</taxon>
    </lineage>
</organism>
<dbReference type="AlphaFoldDB" id="X1EG24"/>